<gene>
    <name evidence="10" type="ORF">GSOID_T00017343001</name>
</gene>
<dbReference type="Proteomes" id="UP000001307">
    <property type="component" value="Unassembled WGS sequence"/>
</dbReference>
<dbReference type="GO" id="GO:0046872">
    <property type="term" value="F:metal ion binding"/>
    <property type="evidence" value="ECO:0007669"/>
    <property type="project" value="UniProtKB-KW"/>
</dbReference>
<evidence type="ECO:0000256" key="2">
    <source>
        <dbReference type="ARBA" id="ARBA00012332"/>
    </source>
</evidence>
<feature type="active site" evidence="5">
    <location>
        <position position="378"/>
    </location>
</feature>
<feature type="binding site" evidence="5">
    <location>
        <position position="377"/>
    </location>
    <ligand>
        <name>Zn(2+)</name>
        <dbReference type="ChEBI" id="CHEBI:29105"/>
        <note>catalytic</note>
    </ligand>
</feature>
<comment type="caution">
    <text evidence="5">Lacks conserved residue(s) required for the propagation of feature annotation.</text>
</comment>
<dbReference type="PANTHER" id="PTHR45702">
    <property type="entry name" value="ADAM10/ADAM17 METALLOPEPTIDASE FAMILY MEMBER"/>
    <property type="match status" value="1"/>
</dbReference>
<feature type="domain" description="Disintegrin" evidence="8">
    <location>
        <begin position="450"/>
        <end position="549"/>
    </location>
</feature>
<feature type="compositionally biased region" description="Polar residues" evidence="6">
    <location>
        <begin position="738"/>
        <end position="761"/>
    </location>
</feature>
<evidence type="ECO:0000259" key="9">
    <source>
        <dbReference type="PROSITE" id="PS50215"/>
    </source>
</evidence>
<evidence type="ECO:0000256" key="1">
    <source>
        <dbReference type="ARBA" id="ARBA00001809"/>
    </source>
</evidence>
<evidence type="ECO:0000256" key="7">
    <source>
        <dbReference type="SAM" id="Phobius"/>
    </source>
</evidence>
<sequence>MRFAILFGLANVSSERLNKFIKSFEPLQYDTVKVEESHRIVRESHHQGRYRRSIVDSDGSPIVSLNFTAKGYHFSLLLHSDSSVFAEGYEVEDNKGHSLLHKIDHLVSGKLADQPGSHAEGQLRKGVFSGTIFSPLWGTFYVERRGEAGATHSVIYHENEIELPENFGSCKEMKHTPADFSAAMEAYHYNEPERVRRESDEVHEEDQRNTCIMRIQVDHMFSSEYRRCPEILAFISSHLKALNKIYIKHQFIVEGGKGKKVYLRPRFQVKRIKIDDTTGPEDRFRSRNIGVEKFLELASLDDYDDYCLSYVFTKRDFNSGVLGLAWVAQPEGSSGGICEKNKRYNDGKTKSLNTGIITIENYGSIVPTKVSHITFAHEIGHNFGSPHDGGILCTPGDSSDQSVKRDGNYIMFSRATSGDKENNDKFSECSVRNITRVLSKKRSCFVTSDAPICGNQIVDKEEECDCGFKEECERLKDNCCYPADFEISSKRCKLKRGAQCSISQGPCCDGNTCKHHDTNVRCAKEQDCTEPTMCSGKKAQCPTPKPKEDFKWCQKETMTCIGGFCSGSACDKFPGILESCSCPVPLVDATEAETKKHCHVCCQQKDDPSTCKSTGELSLYFNNRTIFRKPGSACDDFKGYCDVFSKCRKVDADGPLARLRNIFFNMKLYNNIRDWIVEYWWAVVAMSIALVMVAALFIKCCSIHTPTNNPKMRRHRDFPGTMTLRRMSGRHQNRGRQYGQNPSSRSPDLPLNSYSQGQSRR</sequence>
<dbReference type="InterPro" id="IPR001590">
    <property type="entry name" value="Peptidase_M12B"/>
</dbReference>
<dbReference type="AlphaFoldDB" id="E4XQ50"/>
<evidence type="ECO:0000256" key="6">
    <source>
        <dbReference type="SAM" id="MobiDB-lite"/>
    </source>
</evidence>
<dbReference type="InParanoid" id="E4XQ50"/>
<dbReference type="OrthoDB" id="2149267at2759"/>
<dbReference type="InterPro" id="IPR051489">
    <property type="entry name" value="ADAM_Metalloproteinase"/>
</dbReference>
<evidence type="ECO:0000313" key="10">
    <source>
        <dbReference type="EMBL" id="CBY11936.1"/>
    </source>
</evidence>
<feature type="region of interest" description="Disordered" evidence="6">
    <location>
        <begin position="729"/>
        <end position="761"/>
    </location>
</feature>
<dbReference type="Pfam" id="PF21299">
    <property type="entry name" value="ADAM10_Cys-rich"/>
    <property type="match status" value="1"/>
</dbReference>
<keyword evidence="5" id="KW-0479">Metal-binding</keyword>
<feature type="binding site" evidence="5">
    <location>
        <position position="387"/>
    </location>
    <ligand>
        <name>Zn(2+)</name>
        <dbReference type="ChEBI" id="CHEBI:29105"/>
        <note>catalytic</note>
    </ligand>
</feature>
<dbReference type="InterPro" id="IPR024079">
    <property type="entry name" value="MetalloPept_cat_dom_sf"/>
</dbReference>
<keyword evidence="7" id="KW-1133">Transmembrane helix</keyword>
<feature type="binding site" evidence="5">
    <location>
        <position position="381"/>
    </location>
    <ligand>
        <name>Zn(2+)</name>
        <dbReference type="ChEBI" id="CHEBI:29105"/>
        <note>catalytic</note>
    </ligand>
</feature>
<accession>E4XQ50</accession>
<dbReference type="InterPro" id="IPR049038">
    <property type="entry name" value="ADAM10_Cys-rich"/>
</dbReference>
<name>E4XQ50_OIKDI</name>
<reference evidence="10" key="1">
    <citation type="journal article" date="2010" name="Science">
        <title>Plasticity of animal genome architecture unmasked by rapid evolution of a pelagic tunicate.</title>
        <authorList>
            <person name="Denoeud F."/>
            <person name="Henriet S."/>
            <person name="Mungpakdee S."/>
            <person name="Aury J.M."/>
            <person name="Da Silva C."/>
            <person name="Brinkmann H."/>
            <person name="Mikhaleva J."/>
            <person name="Olsen L.C."/>
            <person name="Jubin C."/>
            <person name="Canestro C."/>
            <person name="Bouquet J.M."/>
            <person name="Danks G."/>
            <person name="Poulain J."/>
            <person name="Campsteijn C."/>
            <person name="Adamski M."/>
            <person name="Cross I."/>
            <person name="Yadetie F."/>
            <person name="Muffato M."/>
            <person name="Louis A."/>
            <person name="Butcher S."/>
            <person name="Tsagkogeorga G."/>
            <person name="Konrad A."/>
            <person name="Singh S."/>
            <person name="Jensen M.F."/>
            <person name="Cong E.H."/>
            <person name="Eikeseth-Otteraa H."/>
            <person name="Noel B."/>
            <person name="Anthouard V."/>
            <person name="Porcel B.M."/>
            <person name="Kachouri-Lafond R."/>
            <person name="Nishino A."/>
            <person name="Ugolini M."/>
            <person name="Chourrout P."/>
            <person name="Nishida H."/>
            <person name="Aasland R."/>
            <person name="Huzurbazar S."/>
            <person name="Westhof E."/>
            <person name="Delsuc F."/>
            <person name="Lehrach H."/>
            <person name="Reinhardt R."/>
            <person name="Weissenbach J."/>
            <person name="Roy S.W."/>
            <person name="Artiguenave F."/>
            <person name="Postlethwait J.H."/>
            <person name="Manak J.R."/>
            <person name="Thompson E.M."/>
            <person name="Jaillon O."/>
            <person name="Du Pasquier L."/>
            <person name="Boudinot P."/>
            <person name="Liberles D.A."/>
            <person name="Volff J.N."/>
            <person name="Philippe H."/>
            <person name="Lenhard B."/>
            <person name="Roest Crollius H."/>
            <person name="Wincker P."/>
            <person name="Chourrout D."/>
        </authorList>
    </citation>
    <scope>NUCLEOTIDE SEQUENCE [LARGE SCALE GENOMIC DNA]</scope>
</reference>
<keyword evidence="5" id="KW-0862">Zinc</keyword>
<dbReference type="GO" id="GO:0006509">
    <property type="term" value="P:membrane protein ectodomain proteolysis"/>
    <property type="evidence" value="ECO:0007669"/>
    <property type="project" value="TreeGrafter"/>
</dbReference>
<dbReference type="GO" id="GO:0005886">
    <property type="term" value="C:plasma membrane"/>
    <property type="evidence" value="ECO:0007669"/>
    <property type="project" value="TreeGrafter"/>
</dbReference>
<keyword evidence="7" id="KW-0472">Membrane</keyword>
<keyword evidence="3" id="KW-0165">Cleavage on pair of basic residues</keyword>
<dbReference type="EC" id="3.4.24.81" evidence="2"/>
<proteinExistence type="predicted"/>
<dbReference type="GO" id="GO:0007219">
    <property type="term" value="P:Notch signaling pathway"/>
    <property type="evidence" value="ECO:0007669"/>
    <property type="project" value="TreeGrafter"/>
</dbReference>
<dbReference type="InterPro" id="IPR036436">
    <property type="entry name" value="Disintegrin_dom_sf"/>
</dbReference>
<dbReference type="FunCoup" id="E4XQ50">
    <property type="interactions" value="638"/>
</dbReference>
<dbReference type="Pfam" id="PF00200">
    <property type="entry name" value="Disintegrin"/>
    <property type="match status" value="1"/>
</dbReference>
<evidence type="ECO:0000259" key="8">
    <source>
        <dbReference type="PROSITE" id="PS50214"/>
    </source>
</evidence>
<dbReference type="GO" id="GO:0004222">
    <property type="term" value="F:metalloendopeptidase activity"/>
    <property type="evidence" value="ECO:0007669"/>
    <property type="project" value="InterPro"/>
</dbReference>
<feature type="domain" description="Peptidase M12B" evidence="9">
    <location>
        <begin position="209"/>
        <end position="450"/>
    </location>
</feature>
<dbReference type="PROSITE" id="PS50215">
    <property type="entry name" value="ADAM_MEPRO"/>
    <property type="match status" value="1"/>
</dbReference>
<dbReference type="Pfam" id="PF13574">
    <property type="entry name" value="Reprolysin_2"/>
    <property type="match status" value="1"/>
</dbReference>
<dbReference type="MEROPS" id="M12.210"/>
<dbReference type="PROSITE" id="PS50214">
    <property type="entry name" value="DISINTEGRIN_2"/>
    <property type="match status" value="1"/>
</dbReference>
<dbReference type="EMBL" id="FN653100">
    <property type="protein sequence ID" value="CBY11936.1"/>
    <property type="molecule type" value="Genomic_DNA"/>
</dbReference>
<evidence type="ECO:0000256" key="5">
    <source>
        <dbReference type="PROSITE-ProRule" id="PRU00276"/>
    </source>
</evidence>
<dbReference type="Gene3D" id="4.10.70.10">
    <property type="entry name" value="Disintegrin domain"/>
    <property type="match status" value="1"/>
</dbReference>
<evidence type="ECO:0000313" key="11">
    <source>
        <dbReference type="Proteomes" id="UP000001307"/>
    </source>
</evidence>
<feature type="transmembrane region" description="Helical" evidence="7">
    <location>
        <begin position="679"/>
        <end position="698"/>
    </location>
</feature>
<keyword evidence="7" id="KW-0812">Transmembrane</keyword>
<dbReference type="Gene3D" id="3.40.390.10">
    <property type="entry name" value="Collagenase (Catalytic Domain)"/>
    <property type="match status" value="1"/>
</dbReference>
<organism evidence="10">
    <name type="scientific">Oikopleura dioica</name>
    <name type="common">Tunicate</name>
    <dbReference type="NCBI Taxonomy" id="34765"/>
    <lineage>
        <taxon>Eukaryota</taxon>
        <taxon>Metazoa</taxon>
        <taxon>Chordata</taxon>
        <taxon>Tunicata</taxon>
        <taxon>Appendicularia</taxon>
        <taxon>Copelata</taxon>
        <taxon>Oikopleuridae</taxon>
        <taxon>Oikopleura</taxon>
    </lineage>
</organism>
<dbReference type="PANTHER" id="PTHR45702:SF2">
    <property type="entry name" value="KUZBANIAN, ISOFORM A"/>
    <property type="match status" value="1"/>
</dbReference>
<dbReference type="FunFam" id="4.10.70.10:FF:000003">
    <property type="entry name" value="Disintegrin and metalloproteinase domain-containing protein 17"/>
    <property type="match status" value="1"/>
</dbReference>
<comment type="catalytic activity">
    <reaction evidence="1">
        <text>Endopeptidase of broad specificity.</text>
        <dbReference type="EC" id="3.4.24.81"/>
    </reaction>
</comment>
<keyword evidence="4" id="KW-1015">Disulfide bond</keyword>
<dbReference type="InterPro" id="IPR001762">
    <property type="entry name" value="Disintegrin_dom"/>
</dbReference>
<dbReference type="SUPFAM" id="SSF57552">
    <property type="entry name" value="Blood coagulation inhibitor (disintegrin)"/>
    <property type="match status" value="1"/>
</dbReference>
<evidence type="ECO:0000256" key="3">
    <source>
        <dbReference type="ARBA" id="ARBA00022685"/>
    </source>
</evidence>
<dbReference type="SMART" id="SM00050">
    <property type="entry name" value="DISIN"/>
    <property type="match status" value="1"/>
</dbReference>
<evidence type="ECO:0000256" key="4">
    <source>
        <dbReference type="ARBA" id="ARBA00023157"/>
    </source>
</evidence>
<dbReference type="SUPFAM" id="SSF55486">
    <property type="entry name" value="Metalloproteases ('zincins'), catalytic domain"/>
    <property type="match status" value="1"/>
</dbReference>
<protein>
    <recommendedName>
        <fullName evidence="2">ADAM10 endopeptidase</fullName>
        <ecNumber evidence="2">3.4.24.81</ecNumber>
    </recommendedName>
</protein>
<keyword evidence="11" id="KW-1185">Reference proteome</keyword>